<evidence type="ECO:0000313" key="3">
    <source>
        <dbReference type="EMBL" id="MCZ4583806.1"/>
    </source>
</evidence>
<sequence length="65" mass="7132">MSDSLKDRVREKLLRQLAEDGGHPVQEAEGDDPRLVSIDADLAALEQASDGDVVIEELAAKYWVP</sequence>
<evidence type="ECO:0000313" key="4">
    <source>
        <dbReference type="EMBL" id="WLF48056.1"/>
    </source>
</evidence>
<dbReference type="Proteomes" id="UP001066327">
    <property type="component" value="Unassembled WGS sequence"/>
</dbReference>
<dbReference type="PATRIC" id="fig|37919.13.peg.650"/>
<dbReference type="Proteomes" id="UP000028488">
    <property type="component" value="Chromosome"/>
</dbReference>
<reference evidence="1 5" key="1">
    <citation type="submission" date="2014-07" db="EMBL/GenBank/DDBJ databases">
        <title>Genome Sequence of Rhodococcus opacus Strain R7, a Biodegrader of Mono- and Polycyclic Aromatic Hydrocarbons.</title>
        <authorList>
            <person name="Di Gennaro P."/>
            <person name="Zampolli J."/>
            <person name="Presti I."/>
            <person name="Cappelletti M."/>
            <person name="D'Ursi P."/>
            <person name="Orro A."/>
            <person name="Mezzelani A."/>
            <person name="Milanesi L."/>
        </authorList>
    </citation>
    <scope>NUCLEOTIDE SEQUENCE [LARGE SCALE GENOMIC DNA]</scope>
    <source>
        <strain evidence="1 5">R7</strain>
    </source>
</reference>
<reference evidence="4" key="4">
    <citation type="submission" date="2023-07" db="EMBL/GenBank/DDBJ databases">
        <title>Genomic analysis of Rhodococcus opacus VOC-14 with glycol ethers degradation activity.</title>
        <authorList>
            <person name="Narkevich D.A."/>
            <person name="Hlushen A.M."/>
            <person name="Akhremchuk A.E."/>
            <person name="Sikolenko M.A."/>
            <person name="Valentovich L.N."/>
        </authorList>
    </citation>
    <scope>NUCLEOTIDE SEQUENCE</scope>
    <source>
        <strain evidence="4">VOC-14</strain>
    </source>
</reference>
<dbReference type="EMBL" id="CP008947">
    <property type="protein sequence ID" value="AII06725.1"/>
    <property type="molecule type" value="Genomic_DNA"/>
</dbReference>
<dbReference type="AlphaFoldDB" id="A0A076EKN0"/>
<proteinExistence type="predicted"/>
<evidence type="ECO:0000313" key="5">
    <source>
        <dbReference type="Proteomes" id="UP000028488"/>
    </source>
</evidence>
<accession>A0A076EKN0</accession>
<evidence type="ECO:0000313" key="1">
    <source>
        <dbReference type="EMBL" id="AII06725.1"/>
    </source>
</evidence>
<name>A0A076EKN0_RHOOP</name>
<protein>
    <submittedName>
        <fullName evidence="1">Uncharacterized protein</fullName>
    </submittedName>
</protein>
<evidence type="ECO:0000313" key="2">
    <source>
        <dbReference type="EMBL" id="ANS25387.1"/>
    </source>
</evidence>
<gene>
    <name evidence="1" type="ORF">EP51_19625</name>
    <name evidence="3" type="ORF">O4328_08920</name>
    <name evidence="4" type="ORF">Q5707_03340</name>
    <name evidence="2" type="ORF">R1CP_03235</name>
</gene>
<evidence type="ECO:0000313" key="7">
    <source>
        <dbReference type="Proteomes" id="UP001066327"/>
    </source>
</evidence>
<organism evidence="1 5">
    <name type="scientific">Rhodococcus opacus</name>
    <name type="common">Nocardia opaca</name>
    <dbReference type="NCBI Taxonomy" id="37919"/>
    <lineage>
        <taxon>Bacteria</taxon>
        <taxon>Bacillati</taxon>
        <taxon>Actinomycetota</taxon>
        <taxon>Actinomycetes</taxon>
        <taxon>Mycobacteriales</taxon>
        <taxon>Nocardiaceae</taxon>
        <taxon>Rhodococcus</taxon>
    </lineage>
</organism>
<dbReference type="RefSeq" id="WP_005568355.1">
    <property type="nucleotide sequence ID" value="NZ_CAJUXZ010000001.1"/>
</dbReference>
<evidence type="ECO:0000313" key="6">
    <source>
        <dbReference type="Proteomes" id="UP000186108"/>
    </source>
</evidence>
<dbReference type="EMBL" id="JAPWIS010000004">
    <property type="protein sequence ID" value="MCZ4583806.1"/>
    <property type="molecule type" value="Genomic_DNA"/>
</dbReference>
<dbReference type="eggNOG" id="ENOG502ZG6M">
    <property type="taxonomic scope" value="Bacteria"/>
</dbReference>
<reference evidence="2 6" key="2">
    <citation type="submission" date="2014-07" db="EMBL/GenBank/DDBJ databases">
        <authorList>
            <person name="Zhang J.E."/>
            <person name="Yang H."/>
            <person name="Guo J."/>
            <person name="Deng Z."/>
            <person name="Luo H."/>
            <person name="Luo M."/>
            <person name="Zhao B."/>
        </authorList>
    </citation>
    <scope>NUCLEOTIDE SEQUENCE [LARGE SCALE GENOMIC DNA]</scope>
    <source>
        <strain evidence="2 6">1CP</strain>
    </source>
</reference>
<dbReference type="EMBL" id="CP130953">
    <property type="protein sequence ID" value="WLF48056.1"/>
    <property type="molecule type" value="Genomic_DNA"/>
</dbReference>
<dbReference type="Proteomes" id="UP000186108">
    <property type="component" value="Chromosome"/>
</dbReference>
<dbReference type="Proteomes" id="UP001231166">
    <property type="component" value="Chromosome"/>
</dbReference>
<keyword evidence="7" id="KW-1185">Reference proteome</keyword>
<reference evidence="3" key="3">
    <citation type="submission" date="2022-12" db="EMBL/GenBank/DDBJ databases">
        <authorList>
            <person name="Krivoruchko A.V."/>
            <person name="Elkin A."/>
        </authorList>
    </citation>
    <scope>NUCLEOTIDE SEQUENCE</scope>
    <source>
        <strain evidence="3">IEGM 249</strain>
    </source>
</reference>
<dbReference type="EMBL" id="CP009111">
    <property type="protein sequence ID" value="ANS25387.1"/>
    <property type="molecule type" value="Genomic_DNA"/>
</dbReference>